<evidence type="ECO:0000256" key="1">
    <source>
        <dbReference type="ARBA" id="ARBA00009817"/>
    </source>
</evidence>
<dbReference type="Pfam" id="PF04832">
    <property type="entry name" value="SOUL"/>
    <property type="match status" value="1"/>
</dbReference>
<dbReference type="Proteomes" id="UP000283509">
    <property type="component" value="Unassembled WGS sequence"/>
</dbReference>
<proteinExistence type="inferred from homology"/>
<reference evidence="3 4" key="2">
    <citation type="submission" date="2019-01" db="EMBL/GenBank/DDBJ databases">
        <title>The decoding of complex shrimp genome reveals the adaptation for benthos swimmer, frequently molting mechanism and breeding impact on genome.</title>
        <authorList>
            <person name="Sun Y."/>
            <person name="Gao Y."/>
            <person name="Yu Y."/>
        </authorList>
    </citation>
    <scope>NUCLEOTIDE SEQUENCE [LARGE SCALE GENOMIC DNA]</scope>
    <source>
        <tissue evidence="3">Muscle</tissue>
    </source>
</reference>
<dbReference type="Gene3D" id="3.20.80.10">
    <property type="entry name" value="Regulatory factor, effector binding domain"/>
    <property type="match status" value="1"/>
</dbReference>
<dbReference type="InterPro" id="IPR006917">
    <property type="entry name" value="SOUL_heme-bd"/>
</dbReference>
<comment type="caution">
    <text evidence="3">The sequence shown here is derived from an EMBL/GenBank/DDBJ whole genome shotgun (WGS) entry which is preliminary data.</text>
</comment>
<accession>A0A423T1E5</accession>
<feature type="region of interest" description="Disordered" evidence="2">
    <location>
        <begin position="1"/>
        <end position="41"/>
    </location>
</feature>
<keyword evidence="4" id="KW-1185">Reference proteome</keyword>
<dbReference type="PANTHER" id="PTHR11220:SF1">
    <property type="entry name" value="HEME-BINDING PROTEIN 2"/>
    <property type="match status" value="1"/>
</dbReference>
<organism evidence="3 4">
    <name type="scientific">Penaeus vannamei</name>
    <name type="common">Whiteleg shrimp</name>
    <name type="synonym">Litopenaeus vannamei</name>
    <dbReference type="NCBI Taxonomy" id="6689"/>
    <lineage>
        <taxon>Eukaryota</taxon>
        <taxon>Metazoa</taxon>
        <taxon>Ecdysozoa</taxon>
        <taxon>Arthropoda</taxon>
        <taxon>Crustacea</taxon>
        <taxon>Multicrustacea</taxon>
        <taxon>Malacostraca</taxon>
        <taxon>Eumalacostraca</taxon>
        <taxon>Eucarida</taxon>
        <taxon>Decapoda</taxon>
        <taxon>Dendrobranchiata</taxon>
        <taxon>Penaeoidea</taxon>
        <taxon>Penaeidae</taxon>
        <taxon>Penaeus</taxon>
    </lineage>
</organism>
<dbReference type="EMBL" id="QCYY01002468">
    <property type="protein sequence ID" value="ROT70098.1"/>
    <property type="molecule type" value="Genomic_DNA"/>
</dbReference>
<dbReference type="InterPro" id="IPR011256">
    <property type="entry name" value="Reg_factor_effector_dom_sf"/>
</dbReference>
<sequence length="370" mass="41675">MGKRSKRALDDDVTAGPSNASSPRSAEVSLEAETPDSQPLKRHQEVESWLRHIENATQPRTGDAHIRAASSCRGTADLVVNSPIFDGITSWVDFKEKLRVKFRGTCSSTDFFNHLKFILRAESDVDTRPPYRPEAALLNRAQRSRGINSVSRNCRSLRWMQYKWRKPSPAFPRRRSHSRCRGSNPTRSVMKAFVAIVFLQVCQLGLGIEMPPYNVTSSADSYEERVYPARKWVSTFQSGSDSGLFNRLFNYIDGQNEAGIKVDMTAPVTTLFVPCQDLRCATNYTMSFYVPAAHQDSPPTPTSADVYIEDRPQLHVFSSHQDYLSNAAQLHDDLVAAGEEGVDFETFYAVGYDSPFVIVGRNNEVWFVKK</sequence>
<evidence type="ECO:0000313" key="4">
    <source>
        <dbReference type="Proteomes" id="UP000283509"/>
    </source>
</evidence>
<dbReference type="OrthoDB" id="6424451at2759"/>
<comment type="similarity">
    <text evidence="1">Belongs to the HEBP family.</text>
</comment>
<evidence type="ECO:0008006" key="5">
    <source>
        <dbReference type="Google" id="ProtNLM"/>
    </source>
</evidence>
<evidence type="ECO:0000256" key="2">
    <source>
        <dbReference type="SAM" id="MobiDB-lite"/>
    </source>
</evidence>
<dbReference type="AlphaFoldDB" id="A0A423T1E5"/>
<evidence type="ECO:0000313" key="3">
    <source>
        <dbReference type="EMBL" id="ROT70098.1"/>
    </source>
</evidence>
<protein>
    <recommendedName>
        <fullName evidence="5">Heme-binding protein 2-like</fullName>
    </recommendedName>
</protein>
<name>A0A423T1E5_PENVA</name>
<dbReference type="FunFam" id="3.20.80.10:FF:000002">
    <property type="entry name" value="Heme-binding protein 2"/>
    <property type="match status" value="1"/>
</dbReference>
<dbReference type="SUPFAM" id="SSF55136">
    <property type="entry name" value="Probable bacterial effector-binding domain"/>
    <property type="match status" value="1"/>
</dbReference>
<gene>
    <name evidence="3" type="ORF">C7M84_011626</name>
</gene>
<reference evidence="3 4" key="1">
    <citation type="submission" date="2018-04" db="EMBL/GenBank/DDBJ databases">
        <authorList>
            <person name="Zhang X."/>
            <person name="Yuan J."/>
            <person name="Li F."/>
            <person name="Xiang J."/>
        </authorList>
    </citation>
    <scope>NUCLEOTIDE SEQUENCE [LARGE SCALE GENOMIC DNA]</scope>
    <source>
        <tissue evidence="3">Muscle</tissue>
    </source>
</reference>
<dbReference type="PANTHER" id="PTHR11220">
    <property type="entry name" value="HEME-BINDING PROTEIN-RELATED"/>
    <property type="match status" value="1"/>
</dbReference>